<evidence type="ECO:0000313" key="1">
    <source>
        <dbReference type="EMBL" id="MDR6786628.1"/>
    </source>
</evidence>
<dbReference type="EMBL" id="JAVDTF010000007">
    <property type="protein sequence ID" value="MDR6786628.1"/>
    <property type="molecule type" value="Genomic_DNA"/>
</dbReference>
<protein>
    <submittedName>
        <fullName evidence="1">Uncharacterized protein</fullName>
    </submittedName>
</protein>
<evidence type="ECO:0000313" key="2">
    <source>
        <dbReference type="Proteomes" id="UP001246858"/>
    </source>
</evidence>
<name>A0ACC6L4P3_9SPHI</name>
<sequence>MIDIVKHIKKLTENLQKGFKDLSVEQVKQLKLMALVFYFKLPRWQMVIEQYIKSPIDKEKLIADIIRESTTSYQEIMEKSTAEVDEYADDFEELEQIPIFILDAFDNAVADNNKKESVVALFLGIIDTLDHYENFSEEPEYWNQLLEKEVAFQSELLIQLQSKVQLNISIYEDRYKMVEFPDLEA</sequence>
<gene>
    <name evidence="1" type="ORF">J2X78_005223</name>
</gene>
<proteinExistence type="predicted"/>
<accession>A0ACC6L4P3</accession>
<keyword evidence="2" id="KW-1185">Reference proteome</keyword>
<organism evidence="1 2">
    <name type="scientific">Pedobacter africanus</name>
    <dbReference type="NCBI Taxonomy" id="151894"/>
    <lineage>
        <taxon>Bacteria</taxon>
        <taxon>Pseudomonadati</taxon>
        <taxon>Bacteroidota</taxon>
        <taxon>Sphingobacteriia</taxon>
        <taxon>Sphingobacteriales</taxon>
        <taxon>Sphingobacteriaceae</taxon>
        <taxon>Pedobacter</taxon>
    </lineage>
</organism>
<reference evidence="1" key="1">
    <citation type="submission" date="2023-07" db="EMBL/GenBank/DDBJ databases">
        <title>Sorghum-associated microbial communities from plants grown in Nebraska, USA.</title>
        <authorList>
            <person name="Schachtman D."/>
        </authorList>
    </citation>
    <scope>NUCLEOTIDE SEQUENCE</scope>
    <source>
        <strain evidence="1">2697</strain>
    </source>
</reference>
<dbReference type="Proteomes" id="UP001246858">
    <property type="component" value="Unassembled WGS sequence"/>
</dbReference>
<comment type="caution">
    <text evidence="1">The sequence shown here is derived from an EMBL/GenBank/DDBJ whole genome shotgun (WGS) entry which is preliminary data.</text>
</comment>